<dbReference type="PROSITE" id="PS00028">
    <property type="entry name" value="ZINC_FINGER_C2H2_1"/>
    <property type="match status" value="2"/>
</dbReference>
<evidence type="ECO:0008006" key="12">
    <source>
        <dbReference type="Google" id="ProtNLM"/>
    </source>
</evidence>
<keyword evidence="1" id="KW-0479">Metal-binding</keyword>
<dbReference type="CDD" id="cd12148">
    <property type="entry name" value="fungal_TF_MHR"/>
    <property type="match status" value="1"/>
</dbReference>
<dbReference type="InterPro" id="IPR001138">
    <property type="entry name" value="Zn2Cys6_DnaBD"/>
</dbReference>
<dbReference type="Pfam" id="PF04082">
    <property type="entry name" value="Fungal_trans"/>
    <property type="match status" value="1"/>
</dbReference>
<reference evidence="11" key="1">
    <citation type="journal article" date="2016" name="Genome Biol. Evol.">
        <title>Comparative 'omics' of the Fusarium fujikuroi species complex highlights differences in genetic potential and metabolite synthesis.</title>
        <authorList>
            <person name="Niehaus E.-M."/>
            <person name="Muensterkoetter M."/>
            <person name="Proctor R.H."/>
            <person name="Brown D.W."/>
            <person name="Sharon A."/>
            <person name="Idan Y."/>
            <person name="Oren-Young L."/>
            <person name="Sieber C.M."/>
            <person name="Novak O."/>
            <person name="Pencik A."/>
            <person name="Tarkowska D."/>
            <person name="Hromadova K."/>
            <person name="Freeman S."/>
            <person name="Maymon M."/>
            <person name="Elazar M."/>
            <person name="Youssef S.A."/>
            <person name="El-Shabrawy E.S.M."/>
            <person name="Shalaby A.B.A."/>
            <person name="Houterman P."/>
            <person name="Brock N.L."/>
            <person name="Burkhardt I."/>
            <person name="Tsavkelova E.A."/>
            <person name="Dickschat J.S."/>
            <person name="Galuszka P."/>
            <person name="Gueldener U."/>
            <person name="Tudzynski B."/>
        </authorList>
    </citation>
    <scope>NUCLEOTIDE SEQUENCE [LARGE SCALE GENOMIC DNA]</scope>
    <source>
        <strain evidence="11">ET1</strain>
    </source>
</reference>
<dbReference type="AlphaFoldDB" id="A0A1L7VEE8"/>
<dbReference type="SUPFAM" id="SSF57667">
    <property type="entry name" value="beta-beta-alpha zinc fingers"/>
    <property type="match status" value="1"/>
</dbReference>
<dbReference type="SMART" id="SM00066">
    <property type="entry name" value="GAL4"/>
    <property type="match status" value="1"/>
</dbReference>
<evidence type="ECO:0000256" key="3">
    <source>
        <dbReference type="ARBA" id="ARBA00023015"/>
    </source>
</evidence>
<feature type="compositionally biased region" description="Low complexity" evidence="7">
    <location>
        <begin position="35"/>
        <end position="45"/>
    </location>
</feature>
<dbReference type="PANTHER" id="PTHR47660">
    <property type="entry name" value="TRANSCRIPTION FACTOR WITH C2H2 AND ZN(2)-CYS(6) DNA BINDING DOMAIN (EUROFUNG)-RELATED-RELATED"/>
    <property type="match status" value="1"/>
</dbReference>
<keyword evidence="3" id="KW-0805">Transcription regulation</keyword>
<sequence length="823" mass="91468">MQSDASAVPGLGSSADDDNRSPVGVGIGDGTGPRSDSSPASLSSVSLTCPECGQTFRRREHLVRHLDRHSGRRSYTCPVCKTAFSRRDTLKRHVGTHGTAALAEWMRDNPRFSRDQHYRACEACAKAKQRCDGRRPDPCDKCINKGRRCVYQPNPSDEEPETIVVAQPAADDGVSATNSSPSQQLQPLTPLSCVPNPVQPWIEPDVSWDSLLTSAQFLLPFSTVPSLEAGSLADFGFGDAVFPATGQLANDYDVQSAFGAEGTQREVVDAARAFTGPDDLTAEEEDILIAENIPHVPPLTEETRVYMIQAIQARLPQHEAQGLDVNFPSLRHLDTYMQLYFEHFHQRMPLLHVPTFKASPETWQLVLGVVCFGSRYSQAHQHHDHVQLLQRVAQHMLRELSSVNVLICAQSHLLFQHSLWLSGEWRVTVDAQFRRNTLITLCRLLLSRESTLMHTPTPTQDLNHAWFQWIQTEAKRRLVHFTYIFDCLYSTFLMLPPLLSPTELQIPVPIAGRYWSSTCEQWHLLPPTQPAPTLCALVSRVGLGNVAPASPERLTKSAMLLSASLQQAAESDLLRAMGLDSANNTASQLSPALGMVTTLSQRAFDALSQEGCSQELRETDSCGSLNDFALLSRVLAMLSFTPLSLLFSYNKWQTTDTGQSNARSELSNIILQNVTRARRCLYYAAQVLQHFRNTRPATVLDIMGCLVSVLYMVLYVDIIEQQDPDSTRLGAGVETSSMEIIRLDQVVDVDLLNDWLQVRNHKRPHVPGVGFLHHGGSILRLYKEGSRIMESGSCISRMAKVISNILASQAKGRPPTDKTFREL</sequence>
<feature type="domain" description="Zn(2)-C6 fungal-type" evidence="8">
    <location>
        <begin position="120"/>
        <end position="151"/>
    </location>
</feature>
<feature type="domain" description="C2H2-type" evidence="9">
    <location>
        <begin position="47"/>
        <end position="74"/>
    </location>
</feature>
<dbReference type="InterPro" id="IPR036864">
    <property type="entry name" value="Zn2-C6_fun-type_DNA-bd_sf"/>
</dbReference>
<dbReference type="InterPro" id="IPR013087">
    <property type="entry name" value="Znf_C2H2_type"/>
</dbReference>
<dbReference type="PROSITE" id="PS50048">
    <property type="entry name" value="ZN2_CY6_FUNGAL_2"/>
    <property type="match status" value="1"/>
</dbReference>
<dbReference type="GO" id="GO:0000981">
    <property type="term" value="F:DNA-binding transcription factor activity, RNA polymerase II-specific"/>
    <property type="evidence" value="ECO:0007669"/>
    <property type="project" value="InterPro"/>
</dbReference>
<accession>A0A1L7VEE8</accession>
<dbReference type="VEuPathDB" id="FungiDB:FPRO_06984"/>
<dbReference type="GO" id="GO:0003677">
    <property type="term" value="F:DNA binding"/>
    <property type="evidence" value="ECO:0007669"/>
    <property type="project" value="InterPro"/>
</dbReference>
<evidence type="ECO:0000256" key="1">
    <source>
        <dbReference type="ARBA" id="ARBA00022723"/>
    </source>
</evidence>
<keyword evidence="4" id="KW-0804">Transcription</keyword>
<dbReference type="SUPFAM" id="SSF57701">
    <property type="entry name" value="Zn2/Cys6 DNA-binding domain"/>
    <property type="match status" value="1"/>
</dbReference>
<feature type="region of interest" description="Disordered" evidence="7">
    <location>
        <begin position="1"/>
        <end position="45"/>
    </location>
</feature>
<dbReference type="Gene3D" id="3.30.160.60">
    <property type="entry name" value="Classic Zinc Finger"/>
    <property type="match status" value="1"/>
</dbReference>
<protein>
    <recommendedName>
        <fullName evidence="12">Transcription factor Pig1p</fullName>
    </recommendedName>
</protein>
<dbReference type="EMBL" id="FJOF01000003">
    <property type="protein sequence ID" value="CZR37825.1"/>
    <property type="molecule type" value="Genomic_DNA"/>
</dbReference>
<dbReference type="SMART" id="SM00355">
    <property type="entry name" value="ZnF_C2H2"/>
    <property type="match status" value="2"/>
</dbReference>
<evidence type="ECO:0000256" key="4">
    <source>
        <dbReference type="ARBA" id="ARBA00023163"/>
    </source>
</evidence>
<evidence type="ECO:0000256" key="2">
    <source>
        <dbReference type="ARBA" id="ARBA00022833"/>
    </source>
</evidence>
<dbReference type="RefSeq" id="XP_031078418.1">
    <property type="nucleotide sequence ID" value="XM_031228043.1"/>
</dbReference>
<dbReference type="GO" id="GO:0006351">
    <property type="term" value="P:DNA-templated transcription"/>
    <property type="evidence" value="ECO:0007669"/>
    <property type="project" value="InterPro"/>
</dbReference>
<dbReference type="Pfam" id="PF00096">
    <property type="entry name" value="zf-C2H2"/>
    <property type="match status" value="2"/>
</dbReference>
<dbReference type="PROSITE" id="PS00463">
    <property type="entry name" value="ZN2_CY6_FUNGAL_1"/>
    <property type="match status" value="1"/>
</dbReference>
<dbReference type="Proteomes" id="UP000183971">
    <property type="component" value="Unassembled WGS sequence"/>
</dbReference>
<dbReference type="InterPro" id="IPR036236">
    <property type="entry name" value="Znf_C2H2_sf"/>
</dbReference>
<dbReference type="InterPro" id="IPR007219">
    <property type="entry name" value="XnlR_reg_dom"/>
</dbReference>
<proteinExistence type="predicted"/>
<name>A0A1L7VEE8_FUSPR</name>
<dbReference type="Pfam" id="PF00172">
    <property type="entry name" value="Zn_clus"/>
    <property type="match status" value="1"/>
</dbReference>
<evidence type="ECO:0000256" key="6">
    <source>
        <dbReference type="PROSITE-ProRule" id="PRU00042"/>
    </source>
</evidence>
<keyword evidence="2" id="KW-0862">Zinc</keyword>
<evidence type="ECO:0000259" key="8">
    <source>
        <dbReference type="PROSITE" id="PS50048"/>
    </source>
</evidence>
<organism evidence="10 11">
    <name type="scientific">Fusarium proliferatum (strain ET1)</name>
    <name type="common">Orchid endophyte fungus</name>
    <dbReference type="NCBI Taxonomy" id="1227346"/>
    <lineage>
        <taxon>Eukaryota</taxon>
        <taxon>Fungi</taxon>
        <taxon>Dikarya</taxon>
        <taxon>Ascomycota</taxon>
        <taxon>Pezizomycotina</taxon>
        <taxon>Sordariomycetes</taxon>
        <taxon>Hypocreomycetidae</taxon>
        <taxon>Hypocreales</taxon>
        <taxon>Nectriaceae</taxon>
        <taxon>Fusarium</taxon>
        <taxon>Fusarium fujikuroi species complex</taxon>
    </lineage>
</organism>
<dbReference type="PROSITE" id="PS50157">
    <property type="entry name" value="ZINC_FINGER_C2H2_2"/>
    <property type="match status" value="2"/>
</dbReference>
<gene>
    <name evidence="10" type="ORF">FPRO_06984</name>
</gene>
<dbReference type="CDD" id="cd00067">
    <property type="entry name" value="GAL4"/>
    <property type="match status" value="1"/>
</dbReference>
<keyword evidence="5" id="KW-0539">Nucleus</keyword>
<dbReference type="GeneID" id="42051863"/>
<dbReference type="GO" id="GO:0008270">
    <property type="term" value="F:zinc ion binding"/>
    <property type="evidence" value="ECO:0007669"/>
    <property type="project" value="UniProtKB-KW"/>
</dbReference>
<evidence type="ECO:0000256" key="5">
    <source>
        <dbReference type="ARBA" id="ARBA00023242"/>
    </source>
</evidence>
<keyword evidence="6" id="KW-0863">Zinc-finger</keyword>
<comment type="caution">
    <text evidence="10">The sequence shown here is derived from an EMBL/GenBank/DDBJ whole genome shotgun (WGS) entry which is preliminary data.</text>
</comment>
<evidence type="ECO:0000313" key="11">
    <source>
        <dbReference type="Proteomes" id="UP000183971"/>
    </source>
</evidence>
<evidence type="ECO:0000259" key="9">
    <source>
        <dbReference type="PROSITE" id="PS50157"/>
    </source>
</evidence>
<keyword evidence="11" id="KW-1185">Reference proteome</keyword>
<evidence type="ECO:0000313" key="10">
    <source>
        <dbReference type="EMBL" id="CZR37825.1"/>
    </source>
</evidence>
<feature type="domain" description="C2H2-type" evidence="9">
    <location>
        <begin position="75"/>
        <end position="97"/>
    </location>
</feature>
<dbReference type="Gene3D" id="4.10.240.10">
    <property type="entry name" value="Zn(2)-C6 fungal-type DNA-binding domain"/>
    <property type="match status" value="1"/>
</dbReference>
<evidence type="ECO:0000256" key="7">
    <source>
        <dbReference type="SAM" id="MobiDB-lite"/>
    </source>
</evidence>